<evidence type="ECO:0000259" key="3">
    <source>
        <dbReference type="Pfam" id="PF12416"/>
    </source>
</evidence>
<dbReference type="RefSeq" id="XP_016932865.4">
    <property type="nucleotide sequence ID" value="XM_017077376.4"/>
</dbReference>
<dbReference type="GeneID" id="108012100"/>
<feature type="compositionally biased region" description="Basic residues" evidence="2">
    <location>
        <begin position="1494"/>
        <end position="1503"/>
    </location>
</feature>
<keyword evidence="4" id="KW-1185">Reference proteome</keyword>
<feature type="compositionally biased region" description="Polar residues" evidence="2">
    <location>
        <begin position="567"/>
        <end position="582"/>
    </location>
</feature>
<feature type="region of interest" description="Disordered" evidence="2">
    <location>
        <begin position="387"/>
        <end position="419"/>
    </location>
</feature>
<dbReference type="InterPro" id="IPR022136">
    <property type="entry name" value="DUF3668"/>
</dbReference>
<dbReference type="Proteomes" id="UP001652628">
    <property type="component" value="Chromosome 3"/>
</dbReference>
<accession>A0AB39ZC40</accession>
<gene>
    <name evidence="5" type="primary">rha</name>
</gene>
<reference evidence="5" key="1">
    <citation type="submission" date="2025-08" db="UniProtKB">
        <authorList>
            <consortium name="RefSeq"/>
        </authorList>
    </citation>
    <scope>IDENTIFICATION</scope>
</reference>
<name>A0AB39ZC40_DROSZ</name>
<feature type="region of interest" description="Disordered" evidence="2">
    <location>
        <begin position="1482"/>
        <end position="1503"/>
    </location>
</feature>
<keyword evidence="1" id="KW-0175">Coiled coil</keyword>
<feature type="compositionally biased region" description="Basic residues" evidence="2">
    <location>
        <begin position="557"/>
        <end position="566"/>
    </location>
</feature>
<evidence type="ECO:0000313" key="5">
    <source>
        <dbReference type="RefSeq" id="XP_016932865.4"/>
    </source>
</evidence>
<feature type="region of interest" description="Disordered" evidence="2">
    <location>
        <begin position="548"/>
        <end position="593"/>
    </location>
</feature>
<protein>
    <submittedName>
        <fullName evidence="5">Myosin-2 heavy chain</fullName>
    </submittedName>
</protein>
<dbReference type="Gene3D" id="2.60.40.150">
    <property type="entry name" value="C2 domain"/>
    <property type="match status" value="1"/>
</dbReference>
<evidence type="ECO:0000256" key="1">
    <source>
        <dbReference type="SAM" id="Coils"/>
    </source>
</evidence>
<sequence>MVNRYKGSRSVAASDGVSASSKDSDQVYCVLLHVVEAINFVGRDATEREQIVMNAALNTVDFEVEGTQSTEKIIFNSNCIWECDMAGIKRIKTDHRPVKLTFYACRGGGADRKTVGSLLLPIRGLPVLSTSGSQNSPHLKMFWHKLICISSEFRSQKPEVLLMLAIIKKSILHTKDFDHLMQFTEVKSPPTPPMQSPGHSITASMLQSQANVYVQSLVQLGLLQVGNDPLVDCDIIEVVLQLKQLKNVSRLVKSVNQGRDPGSVILVFDFVGNVTNIELKLNESDSYILNDVLGLRFKTSLRSMRLYFQRIFYLPINMYMNGTAIANYRMDFTNLLPPDNYFSDKQKYTYNGSFSFNRFGRTDSGREPKPPLMEYTFSVDVKTILSRQGHEEPESTPSVASGVIREPKDRKNTAETSLSLKTASVDSLNVGAELSASEGSYKSSPPEDMHDSDGPADLPKTQIRRKKSTRLNSKEGNLESEDEQYLGQRFSASVVREGLILNENEEASVSKSKENDRLSDESETESASIKFSKVVDEEINDQMRPTMKTTAEESPRHNTRLLRKSKITSQGSKGSIRESSQFKIKPPTNPSPILEEMDTENFEELNSLDLFELEEKRQAKEAELESLRRQMIKAGQAESLQMPIDRIIRKSKKVDIEVEGSESNLNITDEVISISPSKLFSKDKVSKSKLKTGSKTELNEVALTQENLSKLRNHTILRKTNKVFVEDSFERSEEDLSYGQDLPEKRNSPRANLRKNPRAPKTVKSLDCIDTDLETDISVLNVRNKGKTKSKLMLPEELDDFGETSTSTQGTRRPKTSKGDLSLRARWVEVNKAQTQALGETEKFLQETCRAELDEVLYEDQLALGLAKPPKAKKKLGNAKENKVKSVDYESSYVEEITYCESERDLVDNPVHQVEFGSSEEYISLSEGNSRTAEIICSETEHRDLRVTFVQSKGVKKKLRASSSNDHPNQMDPEEYISMSESNLRTAAKRDRLKTKMRAPVEEYQESQVEIKTTSECIPQSEVRRTDRVKKKMKTTLDVEFTSSQEFISMSENNVNSTEVINPDIEQRDAQILKKKKLKKTLKNEDPITDYEEESVKPVKKKVIRKKSSVILEDKDPVVDDYETLEEESVKSVKKKLIRKKPSVILEDKEPVLYDYETLEEESVKPVKKKIIRKKSSVISESIEQTAIINPTEEVVHTQPKKIVRKKAKTVCNNQFVEQYPKTKKVVSSRKELKNLTTSEDDFSVEQPLKAIDTIGQRVKSWRRQQIDIFEQELARKELHYKKQLEEMENQEARVHQLNKEDANLDETFISNRTNVPSVDYEAKFKELEEHIALLKTEMEAQVRLFENRSGELRQENLQLYTEKTELKVRIAAMEQQIGDLKAQGSDDGDLKEVLGELRTQNFRYNKLASEKELYRKRWRRSLKRVHALKLAMYERNLERAHSSIKIEPIDLRKILTKDAMEFEREYGQFRKNCVSPKYAFSSLSGSGDFSPPNKKRVPTNEF</sequence>
<feature type="region of interest" description="Disordered" evidence="2">
    <location>
        <begin position="796"/>
        <end position="818"/>
    </location>
</feature>
<evidence type="ECO:0000313" key="4">
    <source>
        <dbReference type="Proteomes" id="UP001652628"/>
    </source>
</evidence>
<organism evidence="4 5">
    <name type="scientific">Drosophila suzukii</name>
    <name type="common">Spotted-wing drosophila fruit fly</name>
    <dbReference type="NCBI Taxonomy" id="28584"/>
    <lineage>
        <taxon>Eukaryota</taxon>
        <taxon>Metazoa</taxon>
        <taxon>Ecdysozoa</taxon>
        <taxon>Arthropoda</taxon>
        <taxon>Hexapoda</taxon>
        <taxon>Insecta</taxon>
        <taxon>Pterygota</taxon>
        <taxon>Neoptera</taxon>
        <taxon>Endopterygota</taxon>
        <taxon>Diptera</taxon>
        <taxon>Brachycera</taxon>
        <taxon>Muscomorpha</taxon>
        <taxon>Ephydroidea</taxon>
        <taxon>Drosophilidae</taxon>
        <taxon>Drosophila</taxon>
        <taxon>Sophophora</taxon>
    </lineage>
</organism>
<proteinExistence type="predicted"/>
<dbReference type="InterPro" id="IPR035892">
    <property type="entry name" value="C2_domain_sf"/>
</dbReference>
<feature type="region of interest" description="Disordered" evidence="2">
    <location>
        <begin position="506"/>
        <end position="528"/>
    </location>
</feature>
<feature type="coiled-coil region" evidence="1">
    <location>
        <begin position="1267"/>
        <end position="1384"/>
    </location>
</feature>
<feature type="domain" description="DUF3668" evidence="3">
    <location>
        <begin position="209"/>
        <end position="380"/>
    </location>
</feature>
<feature type="coiled-coil region" evidence="1">
    <location>
        <begin position="610"/>
        <end position="637"/>
    </location>
</feature>
<feature type="region of interest" description="Disordered" evidence="2">
    <location>
        <begin position="435"/>
        <end position="484"/>
    </location>
</feature>
<feature type="region of interest" description="Disordered" evidence="2">
    <location>
        <begin position="735"/>
        <end position="760"/>
    </location>
</feature>
<feature type="compositionally biased region" description="Basic and acidic residues" evidence="2">
    <location>
        <begin position="511"/>
        <end position="520"/>
    </location>
</feature>
<dbReference type="Pfam" id="PF12416">
    <property type="entry name" value="DUF3668"/>
    <property type="match status" value="1"/>
</dbReference>
<evidence type="ECO:0000256" key="2">
    <source>
        <dbReference type="SAM" id="MobiDB-lite"/>
    </source>
</evidence>